<dbReference type="NCBIfam" id="TIGR00296">
    <property type="entry name" value="TIGR00296 family protein"/>
    <property type="match status" value="1"/>
</dbReference>
<dbReference type="Gene3D" id="3.40.830.10">
    <property type="entry name" value="LigB-like"/>
    <property type="match status" value="1"/>
</dbReference>
<dbReference type="Gene3D" id="3.30.700.20">
    <property type="entry name" value="Hypothetical protein ph0010, domain 1"/>
    <property type="match status" value="1"/>
</dbReference>
<dbReference type="RefSeq" id="WP_256311777.1">
    <property type="nucleotide sequence ID" value="NZ_JANGAC010000009.1"/>
</dbReference>
<accession>A0ABT1SBS2</accession>
<proteinExistence type="predicted"/>
<dbReference type="NCBIfam" id="TIGR04335">
    <property type="entry name" value="AmmeMemoSam_A"/>
    <property type="match status" value="1"/>
</dbReference>
<evidence type="ECO:0000313" key="2">
    <source>
        <dbReference type="EMBL" id="MCQ4923934.1"/>
    </source>
</evidence>
<keyword evidence="3" id="KW-1185">Reference proteome</keyword>
<dbReference type="NCBIfam" id="TIGR04336">
    <property type="entry name" value="AmmeMemoSam_B"/>
    <property type="match status" value="1"/>
</dbReference>
<dbReference type="InterPro" id="IPR023473">
    <property type="entry name" value="AMMECR1"/>
</dbReference>
<dbReference type="PROSITE" id="PS51112">
    <property type="entry name" value="AMMECR1"/>
    <property type="match status" value="1"/>
</dbReference>
<dbReference type="PANTHER" id="PTHR13016">
    <property type="entry name" value="AMMECR1 HOMOLOG"/>
    <property type="match status" value="1"/>
</dbReference>
<dbReference type="InterPro" id="IPR004183">
    <property type="entry name" value="Xdiol_dOase_suB"/>
</dbReference>
<sequence length="481" mass="54393">MNERIDLMGKILGAYLFPHPPIIIPEIGKGEEKKIQKTMEGVKALSIDIKEKSPSTIIIITPHGPLFSDAISISIEKDLSGNFGNFGHSELKFKFENNLSLVKKIINNSLEAEIMVAGVDESFAKRYKVERELDHGALVPLYFVDKEYENYKLIHITYGILSPKELYKFGRAIQSAIIDSDEEVVVIASGDLSHRLSNDGPYTYSPKGKIFDEKIIDILKENRLEDIVTFDLELAEAAGECGLRSLMIATGIVDGYKLKSEIMSYEGPFGVGYCTAKADILGEIFGNPLEGKNLLDIIEEKKRTKINEARENESLYVKLARKSLEHYVKYRQYIDVPDGLPEEFLNMQKAVFVSLKKDDMLRGCIGTIEPTEQNIALEIMKNAVSAGMKDQRFDRVTEYELEDIIYSVDVLSEPEAIKTKEELDVKKYGVIVSHGYKKGLLLPNLEGVDTVDEQLDIALRKANIMPDENYTMERFEVVRYY</sequence>
<dbReference type="EMBL" id="JANGAC010000009">
    <property type="protein sequence ID" value="MCQ4923934.1"/>
    <property type="molecule type" value="Genomic_DNA"/>
</dbReference>
<protein>
    <submittedName>
        <fullName evidence="2">AmmeMemoRadiSam system protein A</fullName>
    </submittedName>
</protein>
<dbReference type="CDD" id="cd07951">
    <property type="entry name" value="ED_3B_N_AMMECR1"/>
    <property type="match status" value="1"/>
</dbReference>
<evidence type="ECO:0000313" key="3">
    <source>
        <dbReference type="Proteomes" id="UP001524478"/>
    </source>
</evidence>
<dbReference type="InterPro" id="IPR027623">
    <property type="entry name" value="AmmeMemoSam_A"/>
</dbReference>
<dbReference type="InterPro" id="IPR027485">
    <property type="entry name" value="AMMECR1_N"/>
</dbReference>
<dbReference type="InterPro" id="IPR036071">
    <property type="entry name" value="AMMECR1_dom_sf"/>
</dbReference>
<organism evidence="2 3">
    <name type="scientific">Tissierella carlieri</name>
    <dbReference type="NCBI Taxonomy" id="689904"/>
    <lineage>
        <taxon>Bacteria</taxon>
        <taxon>Bacillati</taxon>
        <taxon>Bacillota</taxon>
        <taxon>Tissierellia</taxon>
        <taxon>Tissierellales</taxon>
        <taxon>Tissierellaceae</taxon>
        <taxon>Tissierella</taxon>
    </lineage>
</organism>
<gene>
    <name evidence="2" type="primary">amrA</name>
    <name evidence="2" type="ORF">NE686_12610</name>
</gene>
<evidence type="ECO:0000259" key="1">
    <source>
        <dbReference type="PROSITE" id="PS51112"/>
    </source>
</evidence>
<dbReference type="Pfam" id="PF02900">
    <property type="entry name" value="LigB"/>
    <property type="match status" value="1"/>
</dbReference>
<feature type="domain" description="AMMECR1" evidence="1">
    <location>
        <begin position="311"/>
        <end position="481"/>
    </location>
</feature>
<dbReference type="PANTHER" id="PTHR13016:SF0">
    <property type="entry name" value="AMME SYNDROME CANDIDATE GENE 1 PROTEIN"/>
    <property type="match status" value="1"/>
</dbReference>
<dbReference type="SUPFAM" id="SSF143447">
    <property type="entry name" value="AMMECR1-like"/>
    <property type="match status" value="1"/>
</dbReference>
<name>A0ABT1SBS2_9FIRM</name>
<dbReference type="Pfam" id="PF01871">
    <property type="entry name" value="AMMECR1"/>
    <property type="match status" value="1"/>
</dbReference>
<dbReference type="Proteomes" id="UP001524478">
    <property type="component" value="Unassembled WGS sequence"/>
</dbReference>
<comment type="caution">
    <text evidence="2">The sequence shown here is derived from an EMBL/GenBank/DDBJ whole genome shotgun (WGS) entry which is preliminary data.</text>
</comment>
<dbReference type="InterPro" id="IPR002733">
    <property type="entry name" value="AMMECR1_domain"/>
</dbReference>
<dbReference type="SUPFAM" id="SSF53213">
    <property type="entry name" value="LigB-like"/>
    <property type="match status" value="1"/>
</dbReference>
<reference evidence="2 3" key="1">
    <citation type="submission" date="2022-06" db="EMBL/GenBank/DDBJ databases">
        <title>Isolation of gut microbiota from human fecal samples.</title>
        <authorList>
            <person name="Pamer E.G."/>
            <person name="Barat B."/>
            <person name="Waligurski E."/>
            <person name="Medina S."/>
            <person name="Paddock L."/>
            <person name="Mostad J."/>
        </authorList>
    </citation>
    <scope>NUCLEOTIDE SEQUENCE [LARGE SCALE GENOMIC DNA]</scope>
    <source>
        <strain evidence="2 3">DFI.7.95</strain>
    </source>
</reference>